<accession>A0A6L5YWM4</accession>
<dbReference type="PANTHER" id="PTHR13420">
    <property type="entry name" value="UPF0235 PROTEIN C15ORF40"/>
    <property type="match status" value="1"/>
</dbReference>
<keyword evidence="4" id="KW-1185">Reference proteome</keyword>
<dbReference type="PANTHER" id="PTHR13420:SF7">
    <property type="entry name" value="UPF0235 PROTEIN C15ORF40"/>
    <property type="match status" value="1"/>
</dbReference>
<comment type="caution">
    <text evidence="3">The sequence shown here is derived from an EMBL/GenBank/DDBJ whole genome shotgun (WGS) entry which is preliminary data.</text>
</comment>
<evidence type="ECO:0000256" key="2">
    <source>
        <dbReference type="HAMAP-Rule" id="MF_00634"/>
    </source>
</evidence>
<dbReference type="HAMAP" id="MF_00634">
    <property type="entry name" value="UPF0235"/>
    <property type="match status" value="1"/>
</dbReference>
<dbReference type="Proteomes" id="UP000474957">
    <property type="component" value="Unassembled WGS sequence"/>
</dbReference>
<dbReference type="GO" id="GO:0005737">
    <property type="term" value="C:cytoplasm"/>
    <property type="evidence" value="ECO:0007669"/>
    <property type="project" value="TreeGrafter"/>
</dbReference>
<dbReference type="SMART" id="SM01152">
    <property type="entry name" value="DUF167"/>
    <property type="match status" value="1"/>
</dbReference>
<dbReference type="NCBIfam" id="TIGR00251">
    <property type="entry name" value="DUF167 family protein"/>
    <property type="match status" value="1"/>
</dbReference>
<dbReference type="InterPro" id="IPR003746">
    <property type="entry name" value="DUF167"/>
</dbReference>
<evidence type="ECO:0000313" key="4">
    <source>
        <dbReference type="Proteomes" id="UP000474957"/>
    </source>
</evidence>
<evidence type="ECO:0000256" key="1">
    <source>
        <dbReference type="ARBA" id="ARBA00010364"/>
    </source>
</evidence>
<reference evidence="3 4" key="1">
    <citation type="submission" date="2019-10" db="EMBL/GenBank/DDBJ databases">
        <title>Cognatihalovulum marinum gen. nov. sp. nov., a new member of the family Rhodobacteraceae isolated from deep seawater of the Northwest Indian Ocean.</title>
        <authorList>
            <person name="Ruan C."/>
            <person name="Wang J."/>
            <person name="Zheng X."/>
            <person name="Song L."/>
            <person name="Zhu Y."/>
            <person name="Huang Y."/>
            <person name="Lu Z."/>
            <person name="Du W."/>
            <person name="Huang L."/>
            <person name="Dai X."/>
        </authorList>
    </citation>
    <scope>NUCLEOTIDE SEQUENCE [LARGE SCALE GENOMIC DNA]</scope>
    <source>
        <strain evidence="3 4">2CG4</strain>
    </source>
</reference>
<dbReference type="SUPFAM" id="SSF69786">
    <property type="entry name" value="YggU-like"/>
    <property type="match status" value="1"/>
</dbReference>
<dbReference type="InterPro" id="IPR036591">
    <property type="entry name" value="YggU-like_sf"/>
</dbReference>
<sequence length="92" mass="9359">MAAEIGALLDGTGLLQVRVSAGAGRDAVAACGDRLAVRVTAPAEGGRANAAVIRLIARALGCPKSALELVRGAAARDKVFRVRDQPPAGRRT</sequence>
<dbReference type="Pfam" id="PF02594">
    <property type="entry name" value="DUF167"/>
    <property type="match status" value="1"/>
</dbReference>
<comment type="similarity">
    <text evidence="1 2">Belongs to the UPF0235 family.</text>
</comment>
<evidence type="ECO:0000313" key="3">
    <source>
        <dbReference type="EMBL" id="MSU88370.1"/>
    </source>
</evidence>
<gene>
    <name evidence="3" type="ORF">GE300_01910</name>
</gene>
<dbReference type="EMBL" id="WIND01000001">
    <property type="protein sequence ID" value="MSU88370.1"/>
    <property type="molecule type" value="Genomic_DNA"/>
</dbReference>
<organism evidence="3 4">
    <name type="scientific">Halovulum marinum</name>
    <dbReference type="NCBI Taxonomy" id="2662447"/>
    <lineage>
        <taxon>Bacteria</taxon>
        <taxon>Pseudomonadati</taxon>
        <taxon>Pseudomonadota</taxon>
        <taxon>Alphaproteobacteria</taxon>
        <taxon>Rhodobacterales</taxon>
        <taxon>Paracoccaceae</taxon>
        <taxon>Halovulum</taxon>
    </lineage>
</organism>
<dbReference type="Gene3D" id="3.30.1200.10">
    <property type="entry name" value="YggU-like"/>
    <property type="match status" value="1"/>
</dbReference>
<protein>
    <recommendedName>
        <fullName evidence="2">UPF0235 protein GE300_01910</fullName>
    </recommendedName>
</protein>
<name>A0A6L5YWM4_9RHOB</name>
<dbReference type="AlphaFoldDB" id="A0A6L5YWM4"/>
<proteinExistence type="inferred from homology"/>